<gene>
    <name evidence="2" type="ORF">PIB30_012271</name>
</gene>
<accession>A0ABU6X7W1</accession>
<protein>
    <submittedName>
        <fullName evidence="2">Uncharacterized protein</fullName>
    </submittedName>
</protein>
<sequence>MMLPLKKTANQETGSELLNRTGSVRSNRTGIRPVFTAKRAVSHSEKKKKKPRKVHCCSIEHSSPLPKAKLKKSEPLGTLAAEHHRVTTLHHRVAVLPLPVDNQLTAAAVQSLPSAITEPARTSSRPCRCITAVALPPTDLLLANRVPSVAVLCLTMACGCFMDLGCSR</sequence>
<evidence type="ECO:0000256" key="1">
    <source>
        <dbReference type="SAM" id="MobiDB-lite"/>
    </source>
</evidence>
<dbReference type="Proteomes" id="UP001341840">
    <property type="component" value="Unassembled WGS sequence"/>
</dbReference>
<evidence type="ECO:0000313" key="3">
    <source>
        <dbReference type="Proteomes" id="UP001341840"/>
    </source>
</evidence>
<evidence type="ECO:0000313" key="2">
    <source>
        <dbReference type="EMBL" id="MED6192668.1"/>
    </source>
</evidence>
<organism evidence="2 3">
    <name type="scientific">Stylosanthes scabra</name>
    <dbReference type="NCBI Taxonomy" id="79078"/>
    <lineage>
        <taxon>Eukaryota</taxon>
        <taxon>Viridiplantae</taxon>
        <taxon>Streptophyta</taxon>
        <taxon>Embryophyta</taxon>
        <taxon>Tracheophyta</taxon>
        <taxon>Spermatophyta</taxon>
        <taxon>Magnoliopsida</taxon>
        <taxon>eudicotyledons</taxon>
        <taxon>Gunneridae</taxon>
        <taxon>Pentapetalae</taxon>
        <taxon>rosids</taxon>
        <taxon>fabids</taxon>
        <taxon>Fabales</taxon>
        <taxon>Fabaceae</taxon>
        <taxon>Papilionoideae</taxon>
        <taxon>50 kb inversion clade</taxon>
        <taxon>dalbergioids sensu lato</taxon>
        <taxon>Dalbergieae</taxon>
        <taxon>Pterocarpus clade</taxon>
        <taxon>Stylosanthes</taxon>
    </lineage>
</organism>
<name>A0ABU6X7W1_9FABA</name>
<comment type="caution">
    <text evidence="2">The sequence shown here is derived from an EMBL/GenBank/DDBJ whole genome shotgun (WGS) entry which is preliminary data.</text>
</comment>
<dbReference type="EMBL" id="JASCZI010211479">
    <property type="protein sequence ID" value="MED6192668.1"/>
    <property type="molecule type" value="Genomic_DNA"/>
</dbReference>
<feature type="compositionally biased region" description="Polar residues" evidence="1">
    <location>
        <begin position="8"/>
        <end position="29"/>
    </location>
</feature>
<feature type="region of interest" description="Disordered" evidence="1">
    <location>
        <begin position="1"/>
        <end position="29"/>
    </location>
</feature>
<reference evidence="2 3" key="1">
    <citation type="journal article" date="2023" name="Plants (Basel)">
        <title>Bridging the Gap: Combining Genomics and Transcriptomics Approaches to Understand Stylosanthes scabra, an Orphan Legume from the Brazilian Caatinga.</title>
        <authorList>
            <person name="Ferreira-Neto J.R.C."/>
            <person name="da Silva M.D."/>
            <person name="Binneck E."/>
            <person name="de Melo N.F."/>
            <person name="da Silva R.H."/>
            <person name="de Melo A.L.T.M."/>
            <person name="Pandolfi V."/>
            <person name="Bustamante F.O."/>
            <person name="Brasileiro-Vidal A.C."/>
            <person name="Benko-Iseppon A.M."/>
        </authorList>
    </citation>
    <scope>NUCLEOTIDE SEQUENCE [LARGE SCALE GENOMIC DNA]</scope>
    <source>
        <tissue evidence="2">Leaves</tissue>
    </source>
</reference>
<proteinExistence type="predicted"/>
<keyword evidence="3" id="KW-1185">Reference proteome</keyword>